<name>A0A7L7L4R0_9BACT</name>
<evidence type="ECO:0000313" key="2">
    <source>
        <dbReference type="Proteomes" id="UP000514509"/>
    </source>
</evidence>
<dbReference type="SUPFAM" id="SSF54427">
    <property type="entry name" value="NTF2-like"/>
    <property type="match status" value="1"/>
</dbReference>
<dbReference type="AlphaFoldDB" id="A0A7L7L4R0"/>
<dbReference type="Proteomes" id="UP000514509">
    <property type="component" value="Chromosome"/>
</dbReference>
<sequence>MEAQELTKPIIESERVGQLHALARQYVLEGLGNKNFDAIPYANAVCLRAPLCPGGTANPITGKENLRNIWWAPLPDLLGEVKMLDSFVNQDLSAVCVEFHCQILLNPPVELRVMDRFQVNAEGKITDQENFFDPRDVTNPGWR</sequence>
<dbReference type="RefSeq" id="WP_182414945.1">
    <property type="nucleotide sequence ID" value="NZ_CP055153.1"/>
</dbReference>
<evidence type="ECO:0000313" key="1">
    <source>
        <dbReference type="EMBL" id="QMU27753.1"/>
    </source>
</evidence>
<protein>
    <recommendedName>
        <fullName evidence="3">Nuclear transport factor 2 family protein</fullName>
    </recommendedName>
</protein>
<dbReference type="Gene3D" id="3.10.450.50">
    <property type="match status" value="1"/>
</dbReference>
<dbReference type="InterPro" id="IPR032710">
    <property type="entry name" value="NTF2-like_dom_sf"/>
</dbReference>
<proteinExistence type="predicted"/>
<evidence type="ECO:0008006" key="3">
    <source>
        <dbReference type="Google" id="ProtNLM"/>
    </source>
</evidence>
<keyword evidence="2" id="KW-1185">Reference proteome</keyword>
<accession>A0A7L7L4R0</accession>
<reference evidence="1 2" key="1">
    <citation type="submission" date="2020-08" db="EMBL/GenBank/DDBJ databases">
        <title>Adhaeribacter dokdonensis sp. nov., isolated from the rhizosphere of Elymus tsukushiensis, a plant native to the Dokdo Islands, Republic of Korea.</title>
        <authorList>
            <person name="Ghim S.Y."/>
        </authorList>
    </citation>
    <scope>NUCLEOTIDE SEQUENCE [LARGE SCALE GENOMIC DNA]</scope>
    <source>
        <strain evidence="1 2">KUDC8001</strain>
    </source>
</reference>
<dbReference type="KEGG" id="add:HUW48_06710"/>
<dbReference type="EMBL" id="CP055153">
    <property type="protein sequence ID" value="QMU27753.1"/>
    <property type="molecule type" value="Genomic_DNA"/>
</dbReference>
<gene>
    <name evidence="1" type="ORF">HUW48_06710</name>
</gene>
<organism evidence="1 2">
    <name type="scientific">Adhaeribacter radiodurans</name>
    <dbReference type="NCBI Taxonomy" id="2745197"/>
    <lineage>
        <taxon>Bacteria</taxon>
        <taxon>Pseudomonadati</taxon>
        <taxon>Bacteroidota</taxon>
        <taxon>Cytophagia</taxon>
        <taxon>Cytophagales</taxon>
        <taxon>Hymenobacteraceae</taxon>
        <taxon>Adhaeribacter</taxon>
    </lineage>
</organism>